<dbReference type="InterPro" id="IPR044492">
    <property type="entry name" value="P_typ_ATPase_HD_dom"/>
</dbReference>
<feature type="transmembrane region" description="Helical" evidence="12">
    <location>
        <begin position="990"/>
        <end position="1009"/>
    </location>
</feature>
<keyword evidence="5" id="KW-0547">Nucleotide-binding</keyword>
<dbReference type="GO" id="GO:0061909">
    <property type="term" value="P:autophagosome-lysosome fusion"/>
    <property type="evidence" value="ECO:0007669"/>
    <property type="project" value="TreeGrafter"/>
</dbReference>
<name>A0A8C1SAY8_CYPCA</name>
<feature type="transmembrane region" description="Helical" evidence="12">
    <location>
        <begin position="1057"/>
        <end position="1079"/>
    </location>
</feature>
<dbReference type="InterPro" id="IPR006544">
    <property type="entry name" value="P-type_TPase_V"/>
</dbReference>
<dbReference type="NCBIfam" id="TIGR01657">
    <property type="entry name" value="P-ATPase-V"/>
    <property type="match status" value="1"/>
</dbReference>
<dbReference type="GO" id="GO:0015203">
    <property type="term" value="F:polyamine transmembrane transporter activity"/>
    <property type="evidence" value="ECO:0007669"/>
    <property type="project" value="TreeGrafter"/>
</dbReference>
<dbReference type="GO" id="GO:0005524">
    <property type="term" value="F:ATP binding"/>
    <property type="evidence" value="ECO:0007669"/>
    <property type="project" value="UniProtKB-KW"/>
</dbReference>
<evidence type="ECO:0000256" key="12">
    <source>
        <dbReference type="SAM" id="Phobius"/>
    </source>
</evidence>
<dbReference type="InterPro" id="IPR008250">
    <property type="entry name" value="ATPase_P-typ_transduc_dom_A_sf"/>
</dbReference>
<feature type="transmembrane region" description="Helical" evidence="12">
    <location>
        <begin position="433"/>
        <end position="450"/>
    </location>
</feature>
<feature type="transmembrane region" description="Helical" evidence="12">
    <location>
        <begin position="44"/>
        <end position="66"/>
    </location>
</feature>
<dbReference type="InterPro" id="IPR018303">
    <property type="entry name" value="ATPase_P-typ_P_site"/>
</dbReference>
<dbReference type="Pfam" id="PF00690">
    <property type="entry name" value="Cation_ATPase_N"/>
    <property type="match status" value="1"/>
</dbReference>
<dbReference type="InterPro" id="IPR047819">
    <property type="entry name" value="P5A-ATPase_N"/>
</dbReference>
<sequence length="1131" mass="124873">MDVCGPGLDGATSPDTEPLIKDPRPEELSAVSHMDVQGYKWVCWKVWLCRIGALCSLGLLLVLFNWRPRLGILARCKSCPVSMADVLLLKDRYGQQFVVDVLTEEIEEDENEWRDTVQLHSEKKTLLRYYVFEGMRYIWIARKGAFCKASILNEGWSCSDLHDRKQGLSKADQSTRKQIFGANIIDVPVKSYLQLLFEEVLNPFYIFQVFSIILWMSDRYYYYAACILIISLISIGVSLYEIRKQSTTLRSMARLIVNVTVRRDMGEEECVSSEELVPGDCIVIPAEGLLLPCDAALLAGECMVNESMLTGESIPVMKTPLSVSEATYSPESQRRHTLFCGTQLIQAKGGGSAGNGAIAVVTHTGFFTAKGDLISSILYPQPLDFRFYKDAMKFLLFLGIVALIGTIYSIVILSKSNTTWQELVIRSLDIVTIIVPPALPAAITTATIYAQNRLKRHGVFCISPPRINICGKTSLFCFDKTGTLTEEGLDVWGVMEVSGAVFSELVPDPLFFPPGLMLSALASCHSLAMLGGQAIGDPLELKMIESTGWELTEPENEMGLDSEFGKHRVLAVMRPPAPELLSQGNSVSQPVAIIRRFPFSSSLQRMSVVTVGPGGASPVAFLKGAPEMVASFCRRENLPSHFSPILREYASQGFRVLGFAYKHLTKETDLSTVESVHVKMIDHAVFLLLSGDNILTAVNVARACGMVPAHDKVIFVHASPPTASSMASLQFHQGDGAVATVNTQETIDIPAQGLYQNGAGYHLAINGMSFAALCDHFPEYLPKILMRGTVYARMTPEQKTQLVKALQNLNYRVGMCGDGANDCGALRAADVGVSLSEAEASVASPFTSKSNNISCVPLLIKEGRCSLVTSFSLFKYMALYSLIQFASVLILYTEKTNLGDLQFLFFDLFLVTVLAIVMGRGGPSDELHPQRPAASLLSLPVLSSLLLHTVLLILAQVSALLITVSQDWYVPLNSTVTGAANLPNMENTSIFALSGFQYIIMSIVITKGYPYKKPLCYNFLFVGALMVFFALMSWLFLFRHTIIHQLLQLYYINDMNYKLLLVAVAALNFFICYMFEILIDRGALNCLRNLRGKRKSKKQYKCLDVQLAETPSWPPLNQPLFPTQCSVISVS</sequence>
<reference evidence="16" key="1">
    <citation type="submission" date="2025-08" db="UniProtKB">
        <authorList>
            <consortium name="Ensembl"/>
        </authorList>
    </citation>
    <scope>IDENTIFICATION</scope>
</reference>
<organism evidence="16 17">
    <name type="scientific">Cyprinus carpio</name>
    <name type="common">Common carp</name>
    <dbReference type="NCBI Taxonomy" id="7962"/>
    <lineage>
        <taxon>Eukaryota</taxon>
        <taxon>Metazoa</taxon>
        <taxon>Chordata</taxon>
        <taxon>Craniata</taxon>
        <taxon>Vertebrata</taxon>
        <taxon>Euteleostomi</taxon>
        <taxon>Actinopterygii</taxon>
        <taxon>Neopterygii</taxon>
        <taxon>Teleostei</taxon>
        <taxon>Ostariophysi</taxon>
        <taxon>Cypriniformes</taxon>
        <taxon>Cyprinidae</taxon>
        <taxon>Cyprininae</taxon>
        <taxon>Cyprinus</taxon>
    </lineage>
</organism>
<feature type="transmembrane region" description="Helical" evidence="12">
    <location>
        <begin position="200"/>
        <end position="216"/>
    </location>
</feature>
<evidence type="ECO:0000256" key="4">
    <source>
        <dbReference type="ARBA" id="ARBA00022723"/>
    </source>
</evidence>
<dbReference type="PRINTS" id="PR00119">
    <property type="entry name" value="CATATPASE"/>
</dbReference>
<dbReference type="GO" id="GO:0006874">
    <property type="term" value="P:intracellular calcium ion homeostasis"/>
    <property type="evidence" value="ECO:0007669"/>
    <property type="project" value="TreeGrafter"/>
</dbReference>
<keyword evidence="7" id="KW-0460">Magnesium</keyword>
<dbReference type="Gene3D" id="3.40.1110.10">
    <property type="entry name" value="Calcium-transporting ATPase, cytoplasmic domain N"/>
    <property type="match status" value="1"/>
</dbReference>
<evidence type="ECO:0000256" key="11">
    <source>
        <dbReference type="SAM" id="MobiDB-lite"/>
    </source>
</evidence>
<dbReference type="PANTHER" id="PTHR45630:SF2">
    <property type="entry name" value="POLYAMINE-TRANSPORTING ATPASE 13A2"/>
    <property type="match status" value="1"/>
</dbReference>
<dbReference type="FunFam" id="1.20.1110.10:FF:000023">
    <property type="entry name" value="Cation-transporting ATPase"/>
    <property type="match status" value="1"/>
</dbReference>
<evidence type="ECO:0000256" key="5">
    <source>
        <dbReference type="ARBA" id="ARBA00022741"/>
    </source>
</evidence>
<evidence type="ECO:0000256" key="8">
    <source>
        <dbReference type="ARBA" id="ARBA00022967"/>
    </source>
</evidence>
<dbReference type="FunFam" id="2.70.150.10:FF:000060">
    <property type="entry name" value="Cation-transporting ATPase"/>
    <property type="match status" value="1"/>
</dbReference>
<evidence type="ECO:0000313" key="16">
    <source>
        <dbReference type="Ensembl" id="ENSCCRP00015004600.1"/>
    </source>
</evidence>
<dbReference type="Proteomes" id="UP000694700">
    <property type="component" value="Unplaced"/>
</dbReference>
<dbReference type="NCBIfam" id="TIGR01494">
    <property type="entry name" value="ATPase_P-type"/>
    <property type="match status" value="1"/>
</dbReference>
<feature type="transmembrane region" description="Helical" evidence="12">
    <location>
        <begin position="904"/>
        <end position="922"/>
    </location>
</feature>
<dbReference type="GO" id="GO:0140358">
    <property type="term" value="F:P-type transmembrane transporter activity"/>
    <property type="evidence" value="ECO:0007669"/>
    <property type="project" value="InterPro"/>
</dbReference>
<dbReference type="InterPro" id="IPR004014">
    <property type="entry name" value="ATPase_P-typ_cation-transptr_N"/>
</dbReference>
<dbReference type="SUPFAM" id="SSF81665">
    <property type="entry name" value="Calcium ATPase, transmembrane domain M"/>
    <property type="match status" value="1"/>
</dbReference>
<keyword evidence="3 12" id="KW-0812">Transmembrane</keyword>
<evidence type="ECO:0000259" key="15">
    <source>
        <dbReference type="Pfam" id="PF12409"/>
    </source>
</evidence>
<dbReference type="Gene3D" id="1.20.1110.10">
    <property type="entry name" value="Calcium-transporting ATPase, transmembrane domain"/>
    <property type="match status" value="1"/>
</dbReference>
<dbReference type="PANTHER" id="PTHR45630">
    <property type="entry name" value="CATION-TRANSPORTING ATPASE-RELATED"/>
    <property type="match status" value="1"/>
</dbReference>
<keyword evidence="8" id="KW-1278">Translocase</keyword>
<dbReference type="GO" id="GO:0046872">
    <property type="term" value="F:metal ion binding"/>
    <property type="evidence" value="ECO:0007669"/>
    <property type="project" value="UniProtKB-KW"/>
</dbReference>
<dbReference type="PROSITE" id="PS01229">
    <property type="entry name" value="COF_2"/>
    <property type="match status" value="1"/>
</dbReference>
<feature type="domain" description="P-type ATPase A" evidence="13">
    <location>
        <begin position="258"/>
        <end position="376"/>
    </location>
</feature>
<keyword evidence="6" id="KW-0067">ATP-binding</keyword>
<dbReference type="SFLD" id="SFLDF00027">
    <property type="entry name" value="p-type_atpase"/>
    <property type="match status" value="1"/>
</dbReference>
<proteinExistence type="inferred from homology"/>
<dbReference type="GO" id="GO:0031902">
    <property type="term" value="C:late endosome membrane"/>
    <property type="evidence" value="ECO:0007669"/>
    <property type="project" value="TreeGrafter"/>
</dbReference>
<evidence type="ECO:0000256" key="3">
    <source>
        <dbReference type="ARBA" id="ARBA00022692"/>
    </source>
</evidence>
<dbReference type="Ensembl" id="ENSCCRT00015004795.1">
    <property type="protein sequence ID" value="ENSCCRP00015004600.1"/>
    <property type="gene ID" value="ENSCCRG00015002541.1"/>
</dbReference>
<dbReference type="InterPro" id="IPR001757">
    <property type="entry name" value="P_typ_ATPase"/>
</dbReference>
<dbReference type="Pfam" id="PF12409">
    <property type="entry name" value="P5-ATPase"/>
    <property type="match status" value="1"/>
</dbReference>
<evidence type="ECO:0000256" key="9">
    <source>
        <dbReference type="ARBA" id="ARBA00022989"/>
    </source>
</evidence>
<dbReference type="GO" id="GO:0016243">
    <property type="term" value="P:regulation of autophagosome size"/>
    <property type="evidence" value="ECO:0007669"/>
    <property type="project" value="TreeGrafter"/>
</dbReference>
<dbReference type="InterPro" id="IPR023214">
    <property type="entry name" value="HAD_sf"/>
</dbReference>
<feature type="transmembrane region" description="Helical" evidence="12">
    <location>
        <begin position="394"/>
        <end position="413"/>
    </location>
</feature>
<dbReference type="AlphaFoldDB" id="A0A8C1SAY8"/>
<evidence type="ECO:0000259" key="14">
    <source>
        <dbReference type="Pfam" id="PF00690"/>
    </source>
</evidence>
<evidence type="ECO:0000256" key="1">
    <source>
        <dbReference type="ARBA" id="ARBA00004141"/>
    </source>
</evidence>
<feature type="transmembrane region" description="Helical" evidence="12">
    <location>
        <begin position="873"/>
        <end position="892"/>
    </location>
</feature>
<protein>
    <submittedName>
        <fullName evidence="16">ATPase cation transporting 13A2</fullName>
    </submittedName>
</protein>
<comment type="similarity">
    <text evidence="2">Belongs to the cation transport ATPase (P-type) (TC 3.A.3) family. Type V subfamily.</text>
</comment>
<feature type="transmembrane region" description="Helical" evidence="12">
    <location>
        <begin position="1016"/>
        <end position="1037"/>
    </location>
</feature>
<keyword evidence="4" id="KW-0479">Metal-binding</keyword>
<dbReference type="GO" id="GO:0019829">
    <property type="term" value="F:ATPase-coupled monoatomic cation transmembrane transporter activity"/>
    <property type="evidence" value="ECO:0007669"/>
    <property type="project" value="TreeGrafter"/>
</dbReference>
<comment type="subcellular location">
    <subcellularLocation>
        <location evidence="1">Membrane</location>
        <topology evidence="1">Multi-pass membrane protein</topology>
    </subcellularLocation>
</comment>
<feature type="region of interest" description="Disordered" evidence="11">
    <location>
        <begin position="1"/>
        <end position="23"/>
    </location>
</feature>
<dbReference type="InterPro" id="IPR023299">
    <property type="entry name" value="ATPase_P-typ_cyto_dom_N"/>
</dbReference>
<dbReference type="SUPFAM" id="SSF56784">
    <property type="entry name" value="HAD-like"/>
    <property type="match status" value="1"/>
</dbReference>
<evidence type="ECO:0000313" key="17">
    <source>
        <dbReference type="Proteomes" id="UP000694700"/>
    </source>
</evidence>
<feature type="domain" description="Cation-transporting P-type ATPase N-terminal" evidence="14">
    <location>
        <begin position="158"/>
        <end position="215"/>
    </location>
</feature>
<dbReference type="PROSITE" id="PS00154">
    <property type="entry name" value="ATPASE_E1_E2"/>
    <property type="match status" value="1"/>
</dbReference>
<dbReference type="SUPFAM" id="SSF81653">
    <property type="entry name" value="Calcium ATPase, transduction domain A"/>
    <property type="match status" value="1"/>
</dbReference>
<dbReference type="GO" id="GO:0010821">
    <property type="term" value="P:regulation of mitochondrion organization"/>
    <property type="evidence" value="ECO:0007669"/>
    <property type="project" value="TreeGrafter"/>
</dbReference>
<dbReference type="InterPro" id="IPR023298">
    <property type="entry name" value="ATPase_P-typ_TM_dom_sf"/>
</dbReference>
<feature type="transmembrane region" description="Helical" evidence="12">
    <location>
        <begin position="222"/>
        <end position="242"/>
    </location>
</feature>
<dbReference type="Pfam" id="PF00122">
    <property type="entry name" value="E1-E2_ATPase"/>
    <property type="match status" value="1"/>
</dbReference>
<dbReference type="SFLD" id="SFLDS00003">
    <property type="entry name" value="Haloacid_Dehalogenase"/>
    <property type="match status" value="1"/>
</dbReference>
<evidence type="ECO:0000256" key="7">
    <source>
        <dbReference type="ARBA" id="ARBA00022842"/>
    </source>
</evidence>
<evidence type="ECO:0000256" key="6">
    <source>
        <dbReference type="ARBA" id="ARBA00022840"/>
    </source>
</evidence>
<dbReference type="InterPro" id="IPR036412">
    <property type="entry name" value="HAD-like_sf"/>
</dbReference>
<keyword evidence="9 12" id="KW-1133">Transmembrane helix</keyword>
<dbReference type="GO" id="GO:0016887">
    <property type="term" value="F:ATP hydrolysis activity"/>
    <property type="evidence" value="ECO:0007669"/>
    <property type="project" value="InterPro"/>
</dbReference>
<accession>A0A8C1SAY8</accession>
<evidence type="ECO:0000259" key="13">
    <source>
        <dbReference type="Pfam" id="PF00122"/>
    </source>
</evidence>
<dbReference type="Gene3D" id="2.70.150.10">
    <property type="entry name" value="Calcium-transporting ATPase, cytoplasmic transduction domain A"/>
    <property type="match status" value="1"/>
</dbReference>
<dbReference type="InterPro" id="IPR059000">
    <property type="entry name" value="ATPase_P-type_domA"/>
</dbReference>
<keyword evidence="10 12" id="KW-0472">Membrane</keyword>
<dbReference type="SUPFAM" id="SSF81660">
    <property type="entry name" value="Metal cation-transporting ATPase, ATP-binding domain N"/>
    <property type="match status" value="1"/>
</dbReference>
<feature type="transmembrane region" description="Helical" evidence="12">
    <location>
        <begin position="934"/>
        <end position="962"/>
    </location>
</feature>
<dbReference type="SFLD" id="SFLDG00002">
    <property type="entry name" value="C1.7:_P-type_atpase_like"/>
    <property type="match status" value="1"/>
</dbReference>
<evidence type="ECO:0000256" key="10">
    <source>
        <dbReference type="ARBA" id="ARBA00023136"/>
    </source>
</evidence>
<evidence type="ECO:0000256" key="2">
    <source>
        <dbReference type="ARBA" id="ARBA00006000"/>
    </source>
</evidence>
<dbReference type="Gene3D" id="3.40.50.1000">
    <property type="entry name" value="HAD superfamily/HAD-like"/>
    <property type="match status" value="2"/>
</dbReference>
<dbReference type="Pfam" id="PF13246">
    <property type="entry name" value="Cation_ATPase"/>
    <property type="match status" value="1"/>
</dbReference>
<feature type="domain" description="P5B-type ATPase N-terminal" evidence="15">
    <location>
        <begin position="32"/>
        <end position="139"/>
    </location>
</feature>